<dbReference type="Pfam" id="PF01055">
    <property type="entry name" value="Glyco_hydro_31_2nd"/>
    <property type="match status" value="1"/>
</dbReference>
<evidence type="ECO:0000256" key="14">
    <source>
        <dbReference type="ARBA" id="ARBA00023316"/>
    </source>
</evidence>
<dbReference type="EC" id="3.2.1.20" evidence="5"/>
<dbReference type="Gene3D" id="2.60.40.1180">
    <property type="entry name" value="Golgi alpha-mannosidase II"/>
    <property type="match status" value="2"/>
</dbReference>
<evidence type="ECO:0000313" key="22">
    <source>
        <dbReference type="EMBL" id="KZZ94256.1"/>
    </source>
</evidence>
<evidence type="ECO:0000259" key="20">
    <source>
        <dbReference type="Pfam" id="PF13802"/>
    </source>
</evidence>
<keyword evidence="11" id="KW-0325">Glycoprotein</keyword>
<dbReference type="PANTHER" id="PTHR22762">
    <property type="entry name" value="ALPHA-GLUCOSIDASE"/>
    <property type="match status" value="1"/>
</dbReference>
<dbReference type="GO" id="GO:0000272">
    <property type="term" value="P:polysaccharide catabolic process"/>
    <property type="evidence" value="ECO:0007669"/>
    <property type="project" value="UniProtKB-KW"/>
</dbReference>
<dbReference type="SUPFAM" id="SSF74650">
    <property type="entry name" value="Galactose mutarotase-like"/>
    <property type="match status" value="1"/>
</dbReference>
<feature type="signal peptide" evidence="18">
    <location>
        <begin position="1"/>
        <end position="18"/>
    </location>
</feature>
<sequence length="907" mass="101342">MVLYSLLTLLALAGLGSSAADHAEALSKCPGYRAANIKATANGLSADLHIAGPRCNAYGKDLDDLRLQVDVETPSRIHVKIYDAAEHVYQVPESVFPRPGTAHPSTGFKEAALGFNYTEDPFSFQITRTENSEVLFDSSAAGLVFEDQYLRMRTHLPTNANIYGFGEHSDSFRLKTEGHTITIWNADVPSLPLNANLYGSHPNYVEHRVTGSHGVFLLNSNGMDIKLDKEKTRRYLEYNIIGGVFDFYFMAGPTPIDVAKQYAEIAGLPVTVPYSGLGFHNCRWGYQDVFDVAEVVYNYSKAEIPLETMWIDIDYMEGRAIFSLDPERFPLDKMRELVAHLHANKQKFVLMVDPAVAAKNYPPFQRGVEKDIFLLNSTDQTFHGVVWPGLAAFPDWFSPDAQDYWTSEFIKFFSPEKGVDIDFLWIDMNEPSNFCEFPCLDPVAAAKGYPPPAPPVRAPPRALPGWPCAFQPAGTNCKRLDSEHRLSVPEEAGVVHNAQLTPVNAQTAGTVATSLSKWYGLSGRKLISPPYSIKNTWGPLPQKSINTSLTHKNGLTLYDTHNLYGTMMSAASRQAMLARRPTKRPLVITRSTFAGAGSHVSHWLGDNDSTWFHYLLSIRGMMQFNAIFQISMVGSDVCGFNGGVTEELCARWAMLGAFQPFYRNHNAENEKAQEFYRWKSVTEAARKAIDIRYRLLDYFYTAMMQQSRDGTPAINPVFYLYPQDNKTFGLEQQFFWGPSVLVAPVTRPGATSVDVYLPKDLFYDFYTHERIIGQGRSIKKTGQTITDIPLFLRGGVIVPLRVKSAMTTADLREQDFELLVPVGKNGTAKGRLYLDDGESLHPNATSEIEFEYRHRNRKLVARGTFGYRTTVKLARVTLLGVPSGSTKNGSSVTIINQPLTESFTINL</sequence>
<evidence type="ECO:0000256" key="17">
    <source>
        <dbReference type="RuleBase" id="RU361185"/>
    </source>
</evidence>
<dbReference type="PROSITE" id="PS00129">
    <property type="entry name" value="GLYCOSYL_HYDROL_F31_1"/>
    <property type="match status" value="1"/>
</dbReference>
<dbReference type="GO" id="GO:0030246">
    <property type="term" value="F:carbohydrate binding"/>
    <property type="evidence" value="ECO:0007669"/>
    <property type="project" value="InterPro"/>
</dbReference>
<evidence type="ECO:0000256" key="12">
    <source>
        <dbReference type="ARBA" id="ARBA00023277"/>
    </source>
</evidence>
<dbReference type="InterPro" id="IPR048395">
    <property type="entry name" value="Glyco_hydro_31_C"/>
</dbReference>
<comment type="function">
    <text evidence="16">Glucosidase involved in the degradation of cellulosic biomass. Has both alpha- and beta-glucosidase activity.</text>
</comment>
<comment type="subcellular location">
    <subcellularLocation>
        <location evidence="3">Secreted</location>
    </subcellularLocation>
</comment>
<dbReference type="InterPro" id="IPR013780">
    <property type="entry name" value="Glyco_hydro_b"/>
</dbReference>
<dbReference type="GO" id="GO:0005576">
    <property type="term" value="C:extracellular region"/>
    <property type="evidence" value="ECO:0007669"/>
    <property type="project" value="UniProtKB-SubCell"/>
</dbReference>
<keyword evidence="10 17" id="KW-0378">Hydrolase</keyword>
<evidence type="ECO:0000256" key="4">
    <source>
        <dbReference type="ARBA" id="ARBA00007806"/>
    </source>
</evidence>
<comment type="catalytic activity">
    <reaction evidence="2">
        <text>Hydrolysis of terminal, non-reducing (1-&gt;4)-linked alpha-D-glucose residues with release of alpha-D-glucose.</text>
        <dbReference type="EC" id="3.2.1.20"/>
    </reaction>
</comment>
<dbReference type="GO" id="GO:0004558">
    <property type="term" value="F:alpha-1,4-glucosidase activity"/>
    <property type="evidence" value="ECO:0007669"/>
    <property type="project" value="UniProtKB-EC"/>
</dbReference>
<dbReference type="OrthoDB" id="5839090at2759"/>
<evidence type="ECO:0000256" key="9">
    <source>
        <dbReference type="ARBA" id="ARBA00022729"/>
    </source>
</evidence>
<evidence type="ECO:0000256" key="1">
    <source>
        <dbReference type="ARBA" id="ARBA00000448"/>
    </source>
</evidence>
<name>A0A168ARR8_9HYPO</name>
<evidence type="ECO:0000256" key="6">
    <source>
        <dbReference type="ARBA" id="ARBA00012744"/>
    </source>
</evidence>
<proteinExistence type="inferred from homology"/>
<dbReference type="EC" id="3.2.1.21" evidence="6"/>
<dbReference type="EMBL" id="AZGY01000011">
    <property type="protein sequence ID" value="KZZ94256.1"/>
    <property type="molecule type" value="Genomic_DNA"/>
</dbReference>
<evidence type="ECO:0000256" key="5">
    <source>
        <dbReference type="ARBA" id="ARBA00012741"/>
    </source>
</evidence>
<evidence type="ECO:0000259" key="21">
    <source>
        <dbReference type="Pfam" id="PF21365"/>
    </source>
</evidence>
<evidence type="ECO:0000256" key="18">
    <source>
        <dbReference type="SAM" id="SignalP"/>
    </source>
</evidence>
<evidence type="ECO:0000256" key="13">
    <source>
        <dbReference type="ARBA" id="ARBA00023295"/>
    </source>
</evidence>
<comment type="similarity">
    <text evidence="4 17">Belongs to the glycosyl hydrolase 31 family.</text>
</comment>
<keyword evidence="12" id="KW-0119">Carbohydrate metabolism</keyword>
<dbReference type="InterPro" id="IPR000322">
    <property type="entry name" value="Glyco_hydro_31_TIM"/>
</dbReference>
<keyword evidence="23" id="KW-1185">Reference proteome</keyword>
<organism evidence="22 23">
    <name type="scientific">Moelleriella libera RCEF 2490</name>
    <dbReference type="NCBI Taxonomy" id="1081109"/>
    <lineage>
        <taxon>Eukaryota</taxon>
        <taxon>Fungi</taxon>
        <taxon>Dikarya</taxon>
        <taxon>Ascomycota</taxon>
        <taxon>Pezizomycotina</taxon>
        <taxon>Sordariomycetes</taxon>
        <taxon>Hypocreomycetidae</taxon>
        <taxon>Hypocreales</taxon>
        <taxon>Clavicipitaceae</taxon>
        <taxon>Moelleriella</taxon>
    </lineage>
</organism>
<dbReference type="InterPro" id="IPR030458">
    <property type="entry name" value="Glyco_hydro_31_AS"/>
</dbReference>
<keyword evidence="15" id="KW-0624">Polysaccharide degradation</keyword>
<accession>A0A168ARR8</accession>
<dbReference type="Gene3D" id="3.20.20.80">
    <property type="entry name" value="Glycosidases"/>
    <property type="match status" value="2"/>
</dbReference>
<dbReference type="InterPro" id="IPR011013">
    <property type="entry name" value="Gal_mutarotase_sf_dom"/>
</dbReference>
<feature type="domain" description="Glycoside hydrolase family 31 TIM barrel" evidence="19">
    <location>
        <begin position="270"/>
        <end position="702"/>
    </location>
</feature>
<comment type="catalytic activity">
    <reaction evidence="1">
        <text>Hydrolysis of terminal, non-reducing beta-D-glucosyl residues with release of beta-D-glucose.</text>
        <dbReference type="EC" id="3.2.1.21"/>
    </reaction>
</comment>
<dbReference type="CDD" id="cd14752">
    <property type="entry name" value="GH31_N"/>
    <property type="match status" value="1"/>
</dbReference>
<dbReference type="AlphaFoldDB" id="A0A168ARR8"/>
<feature type="chain" id="PRO_5007895491" description="Probable alpha/beta-glucosidase agdC" evidence="18">
    <location>
        <begin position="19"/>
        <end position="907"/>
    </location>
</feature>
<evidence type="ECO:0000256" key="15">
    <source>
        <dbReference type="ARBA" id="ARBA00023326"/>
    </source>
</evidence>
<dbReference type="GO" id="GO:0008422">
    <property type="term" value="F:beta-glucosidase activity"/>
    <property type="evidence" value="ECO:0007669"/>
    <property type="project" value="UniProtKB-EC"/>
</dbReference>
<keyword evidence="9 18" id="KW-0732">Signal</keyword>
<feature type="domain" description="Glycoside hydrolase family 31 N-terminal" evidence="20">
    <location>
        <begin position="117"/>
        <end position="222"/>
    </location>
</feature>
<dbReference type="InterPro" id="IPR017853">
    <property type="entry name" value="GH"/>
</dbReference>
<evidence type="ECO:0000259" key="19">
    <source>
        <dbReference type="Pfam" id="PF01055"/>
    </source>
</evidence>
<evidence type="ECO:0000256" key="2">
    <source>
        <dbReference type="ARBA" id="ARBA00001657"/>
    </source>
</evidence>
<keyword evidence="8" id="KW-0964">Secreted</keyword>
<dbReference type="STRING" id="1081109.A0A168ARR8"/>
<reference evidence="22 23" key="1">
    <citation type="journal article" date="2016" name="Genome Biol. Evol.">
        <title>Divergent and convergent evolution of fungal pathogenicity.</title>
        <authorList>
            <person name="Shang Y."/>
            <person name="Xiao G."/>
            <person name="Zheng P."/>
            <person name="Cen K."/>
            <person name="Zhan S."/>
            <person name="Wang C."/>
        </authorList>
    </citation>
    <scope>NUCLEOTIDE SEQUENCE [LARGE SCALE GENOMIC DNA]</scope>
    <source>
        <strain evidence="22 23">RCEF 2490</strain>
    </source>
</reference>
<evidence type="ECO:0000313" key="23">
    <source>
        <dbReference type="Proteomes" id="UP000078544"/>
    </source>
</evidence>
<dbReference type="GO" id="GO:0071555">
    <property type="term" value="P:cell wall organization"/>
    <property type="evidence" value="ECO:0007669"/>
    <property type="project" value="UniProtKB-KW"/>
</dbReference>
<evidence type="ECO:0000256" key="16">
    <source>
        <dbReference type="ARBA" id="ARBA00025512"/>
    </source>
</evidence>
<dbReference type="PANTHER" id="PTHR22762:SF67">
    <property type="entry name" value="ALPHA_BETA-GLUCOSIDASE AGDC-RELATED"/>
    <property type="match status" value="1"/>
</dbReference>
<dbReference type="SUPFAM" id="SSF51011">
    <property type="entry name" value="Glycosyl hydrolase domain"/>
    <property type="match status" value="1"/>
</dbReference>
<evidence type="ECO:0000256" key="10">
    <source>
        <dbReference type="ARBA" id="ARBA00022801"/>
    </source>
</evidence>
<evidence type="ECO:0000256" key="11">
    <source>
        <dbReference type="ARBA" id="ARBA00023180"/>
    </source>
</evidence>
<keyword evidence="14" id="KW-0961">Cell wall biogenesis/degradation</keyword>
<gene>
    <name evidence="22" type="ORF">AAL_05223</name>
</gene>
<dbReference type="Pfam" id="PF21365">
    <property type="entry name" value="Glyco_hydro_31_3rd"/>
    <property type="match status" value="1"/>
</dbReference>
<evidence type="ECO:0000256" key="7">
    <source>
        <dbReference type="ARBA" id="ARBA00014002"/>
    </source>
</evidence>
<protein>
    <recommendedName>
        <fullName evidence="7">Probable alpha/beta-glucosidase agdC</fullName>
        <ecNumber evidence="5">3.2.1.20</ecNumber>
        <ecNumber evidence="6">3.2.1.21</ecNumber>
    </recommendedName>
</protein>
<dbReference type="Pfam" id="PF13802">
    <property type="entry name" value="Gal_mutarotas_2"/>
    <property type="match status" value="1"/>
</dbReference>
<keyword evidence="13 17" id="KW-0326">Glycosidase</keyword>
<dbReference type="InterPro" id="IPR025887">
    <property type="entry name" value="Glyco_hydro_31_N_dom"/>
</dbReference>
<dbReference type="Gene3D" id="2.60.40.1760">
    <property type="entry name" value="glycosyl hydrolase (family 31)"/>
    <property type="match status" value="1"/>
</dbReference>
<dbReference type="CDD" id="cd06602">
    <property type="entry name" value="GH31_MGAM_SI_GAA"/>
    <property type="match status" value="1"/>
</dbReference>
<feature type="domain" description="Glycosyl hydrolase family 31 C-terminal" evidence="21">
    <location>
        <begin position="710"/>
        <end position="798"/>
    </location>
</feature>
<comment type="caution">
    <text evidence="22">The sequence shown here is derived from an EMBL/GenBank/DDBJ whole genome shotgun (WGS) entry which is preliminary data.</text>
</comment>
<evidence type="ECO:0000256" key="8">
    <source>
        <dbReference type="ARBA" id="ARBA00022525"/>
    </source>
</evidence>
<dbReference type="Proteomes" id="UP000078544">
    <property type="component" value="Unassembled WGS sequence"/>
</dbReference>
<evidence type="ECO:0000256" key="3">
    <source>
        <dbReference type="ARBA" id="ARBA00004613"/>
    </source>
</evidence>
<dbReference type="SUPFAM" id="SSF51445">
    <property type="entry name" value="(Trans)glycosidases"/>
    <property type="match status" value="1"/>
</dbReference>